<dbReference type="InterPro" id="IPR001790">
    <property type="entry name" value="Ribosomal_uL10"/>
</dbReference>
<evidence type="ECO:0000256" key="1">
    <source>
        <dbReference type="ARBA" id="ARBA00008889"/>
    </source>
</evidence>
<dbReference type="GO" id="GO:0003735">
    <property type="term" value="F:structural constituent of ribosome"/>
    <property type="evidence" value="ECO:0007669"/>
    <property type="project" value="InterPro"/>
</dbReference>
<dbReference type="GO" id="GO:0015934">
    <property type="term" value="C:large ribosomal subunit"/>
    <property type="evidence" value="ECO:0007669"/>
    <property type="project" value="InterPro"/>
</dbReference>
<sequence length="182" mass="19642">MGRSRESKGVILEELKTSLREAQLTMVIDYQGLTVAEISNLRRKLRPTGTICKVTKNTLMGLAIAEDSGWEPMKSLLSGTSAFLLVKEDIGGAFKAYQEFKKESKKTELRGGVLKEGTKGQLLTEDQIKAIADLPSKEQLIAQAAGAINAIAAKLARSINEVPASLARAVDAVARQEEKEAA</sequence>
<evidence type="ECO:0000256" key="2">
    <source>
        <dbReference type="ARBA" id="ARBA00022980"/>
    </source>
</evidence>
<dbReference type="GO" id="GO:0006412">
    <property type="term" value="P:translation"/>
    <property type="evidence" value="ECO:0007669"/>
    <property type="project" value="UniProtKB-UniRule"/>
</dbReference>
<dbReference type="Gene3D" id="3.30.70.1730">
    <property type="match status" value="1"/>
</dbReference>
<protein>
    <recommendedName>
        <fullName evidence="4 5">Large ribosomal subunit protein uL10</fullName>
    </recommendedName>
</protein>
<keyword evidence="5" id="KW-0699">rRNA-binding</keyword>
<evidence type="ECO:0000256" key="4">
    <source>
        <dbReference type="ARBA" id="ARBA00035202"/>
    </source>
</evidence>
<comment type="function">
    <text evidence="5">Forms part of the ribosomal stalk, playing a central role in the interaction of the ribosome with GTP-bound translation factors.</text>
</comment>
<dbReference type="InterPro" id="IPR002363">
    <property type="entry name" value="Ribosomal_uL10_CS_bac"/>
</dbReference>
<dbReference type="PANTHER" id="PTHR11560">
    <property type="entry name" value="39S RIBOSOMAL PROTEIN L10, MITOCHONDRIAL"/>
    <property type="match status" value="1"/>
</dbReference>
<gene>
    <name evidence="5" type="primary">rplJ</name>
    <name evidence="5" type="synonym">rpl10</name>
    <name evidence="6" type="ORF">N44_00399</name>
</gene>
<dbReference type="InterPro" id="IPR043141">
    <property type="entry name" value="Ribosomal_uL10-like_sf"/>
</dbReference>
<dbReference type="PROSITE" id="PS01109">
    <property type="entry name" value="RIBOSOMAL_L10"/>
    <property type="match status" value="1"/>
</dbReference>
<dbReference type="Gene3D" id="6.10.250.290">
    <property type="match status" value="1"/>
</dbReference>
<comment type="subunit">
    <text evidence="5">Part of the ribosomal stalk of the 50S ribosomal subunit. The N-terminus interacts with L11 and the large rRNA to form the base of the stalk. The C-terminus forms an elongated spine to which L12 dimers bind in a sequential fashion forming a multimeric L10(L12)X complex.</text>
</comment>
<organism evidence="6 7">
    <name type="scientific">Microcystis aeruginosa NIES-44</name>
    <dbReference type="NCBI Taxonomy" id="449439"/>
    <lineage>
        <taxon>Bacteria</taxon>
        <taxon>Bacillati</taxon>
        <taxon>Cyanobacteriota</taxon>
        <taxon>Cyanophyceae</taxon>
        <taxon>Oscillatoriophycideae</taxon>
        <taxon>Chroococcales</taxon>
        <taxon>Microcystaceae</taxon>
        <taxon>Microcystis</taxon>
    </lineage>
</organism>
<name>A0A0A1VS39_MICAE</name>
<reference evidence="7" key="1">
    <citation type="journal article" date="2015" name="Genome">
        <title>Whole Genome Sequence of the Non-Microcystin-Producing Microcystis aeruginosa Strain NIES-44.</title>
        <authorList>
            <person name="Okano K."/>
            <person name="Miyata N."/>
            <person name="Ozaki Y."/>
        </authorList>
    </citation>
    <scope>NUCLEOTIDE SEQUENCE [LARGE SCALE GENOMIC DNA]</scope>
    <source>
        <strain evidence="7">NIES-44</strain>
    </source>
</reference>
<comment type="caution">
    <text evidence="6">The sequence shown here is derived from an EMBL/GenBank/DDBJ whole genome shotgun (WGS) entry which is preliminary data.</text>
</comment>
<accession>A0A0A1VS39</accession>
<dbReference type="GO" id="GO:0070180">
    <property type="term" value="F:large ribosomal subunit rRNA binding"/>
    <property type="evidence" value="ECO:0007669"/>
    <property type="project" value="UniProtKB-UniRule"/>
</dbReference>
<dbReference type="AlphaFoldDB" id="A0A0A1VS39"/>
<evidence type="ECO:0000313" key="7">
    <source>
        <dbReference type="Proteomes" id="UP000030321"/>
    </source>
</evidence>
<dbReference type="Pfam" id="PF00466">
    <property type="entry name" value="Ribosomal_L10"/>
    <property type="match status" value="1"/>
</dbReference>
<evidence type="ECO:0000256" key="5">
    <source>
        <dbReference type="HAMAP-Rule" id="MF_00362"/>
    </source>
</evidence>
<dbReference type="CDD" id="cd05797">
    <property type="entry name" value="Ribosomal_L10"/>
    <property type="match status" value="1"/>
</dbReference>
<keyword evidence="2 5" id="KW-0689">Ribosomal protein</keyword>
<keyword evidence="5" id="KW-0694">RNA-binding</keyword>
<dbReference type="SUPFAM" id="SSF160369">
    <property type="entry name" value="Ribosomal protein L10-like"/>
    <property type="match status" value="1"/>
</dbReference>
<dbReference type="Proteomes" id="UP000030321">
    <property type="component" value="Unassembled WGS sequence"/>
</dbReference>
<dbReference type="InterPro" id="IPR047865">
    <property type="entry name" value="Ribosomal_uL10_bac_type"/>
</dbReference>
<dbReference type="NCBIfam" id="NF000955">
    <property type="entry name" value="PRK00099.1-1"/>
    <property type="match status" value="1"/>
</dbReference>
<dbReference type="EMBL" id="BBPA01000019">
    <property type="protein sequence ID" value="GAL92111.1"/>
    <property type="molecule type" value="Genomic_DNA"/>
</dbReference>
<dbReference type="InterPro" id="IPR022973">
    <property type="entry name" value="Ribosomal_uL10_bac"/>
</dbReference>
<comment type="similarity">
    <text evidence="1 5">Belongs to the universal ribosomal protein uL10 family.</text>
</comment>
<evidence type="ECO:0000313" key="6">
    <source>
        <dbReference type="EMBL" id="GAL92111.1"/>
    </source>
</evidence>
<dbReference type="RefSeq" id="WP_002757128.1">
    <property type="nucleotide sequence ID" value="NZ_BBPA01000019.1"/>
</dbReference>
<dbReference type="HAMAP" id="MF_00362">
    <property type="entry name" value="Ribosomal_uL10"/>
    <property type="match status" value="1"/>
</dbReference>
<proteinExistence type="inferred from homology"/>
<keyword evidence="3 5" id="KW-0687">Ribonucleoprotein</keyword>
<evidence type="ECO:0000256" key="3">
    <source>
        <dbReference type="ARBA" id="ARBA00023274"/>
    </source>
</evidence>